<keyword evidence="7" id="KW-0472">Membrane</keyword>
<dbReference type="SUPFAM" id="SSF58104">
    <property type="entry name" value="Methyl-accepting chemotaxis protein (MCP) signaling domain"/>
    <property type="match status" value="1"/>
</dbReference>
<dbReference type="InterPro" id="IPR024478">
    <property type="entry name" value="HlyB_4HB_MCP"/>
</dbReference>
<dbReference type="PANTHER" id="PTHR32089:SF112">
    <property type="entry name" value="LYSOZYME-LIKE PROTEIN-RELATED"/>
    <property type="match status" value="1"/>
</dbReference>
<evidence type="ECO:0000256" key="7">
    <source>
        <dbReference type="SAM" id="Phobius"/>
    </source>
</evidence>
<dbReference type="Pfam" id="PF00015">
    <property type="entry name" value="MCPsignal"/>
    <property type="match status" value="1"/>
</dbReference>
<keyword evidence="13" id="KW-1185">Reference proteome</keyword>
<feature type="compositionally biased region" description="Basic and acidic residues" evidence="6">
    <location>
        <begin position="539"/>
        <end position="554"/>
    </location>
</feature>
<evidence type="ECO:0000313" key="13">
    <source>
        <dbReference type="Proteomes" id="UP000618382"/>
    </source>
</evidence>
<dbReference type="InterPro" id="IPR004089">
    <property type="entry name" value="MCPsignal_dom"/>
</dbReference>
<keyword evidence="1 7" id="KW-0812">Transmembrane</keyword>
<dbReference type="GO" id="GO:0007165">
    <property type="term" value="P:signal transduction"/>
    <property type="evidence" value="ECO:0007669"/>
    <property type="project" value="UniProtKB-KW"/>
</dbReference>
<dbReference type="PROSITE" id="PS50111">
    <property type="entry name" value="CHEMOTAXIS_TRANSDUC_2"/>
    <property type="match status" value="1"/>
</dbReference>
<comment type="caution">
    <text evidence="11">The sequence shown here is derived from an EMBL/GenBank/DDBJ whole genome shotgun (WGS) entry which is preliminary data.</text>
</comment>
<dbReference type="InterPro" id="IPR003660">
    <property type="entry name" value="HAMP_dom"/>
</dbReference>
<protein>
    <submittedName>
        <fullName evidence="11">Methyl-accepting chemotaxis protein</fullName>
    </submittedName>
</protein>
<proteinExistence type="inferred from homology"/>
<keyword evidence="3 5" id="KW-0807">Transducer</keyword>
<dbReference type="EMBL" id="BONN01000005">
    <property type="protein sequence ID" value="GIG32981.1"/>
    <property type="molecule type" value="Genomic_DNA"/>
</dbReference>
<reference evidence="10 13" key="2">
    <citation type="submission" date="2021-01" db="EMBL/GenBank/DDBJ databases">
        <title>Whole genome shotgun sequence of Cellulomonas oligotrophica NBRC 109435.</title>
        <authorList>
            <person name="Komaki H."/>
            <person name="Tamura T."/>
        </authorList>
    </citation>
    <scope>NUCLEOTIDE SEQUENCE [LARGE SCALE GENOMIC DNA]</scope>
    <source>
        <strain evidence="10 13">NBRC 109435</strain>
    </source>
</reference>
<feature type="compositionally biased region" description="Low complexity" evidence="6">
    <location>
        <begin position="654"/>
        <end position="687"/>
    </location>
</feature>
<sequence length="739" mass="75223">MSSTRHSDALRRGSFLADRPVAVKIGAALGVPALVAVVMAVLAITSVRSLSAGQNALYTEHVEPLDLLSDVQRNFQGTRNRVNALAFVAPEERADKAAEIAEREADLGELLTAYAPFAVSAERVEEIRAASDEYHEIALTTWLDAVVEAPETLPALYDDTVYPVSDEVLELVSAEAGEHAEVSAVLDAEGTAAAASTQVVLVVALLVGLALAGAIATFVVRGITATVREVGASLAALGRGDLTVAPRVRNDDELGRMAGSLTTSLANLRSTMTAVHETSDAVAAASEELSASNAQVATGSAETSTQADVVAAAAEEVSRNVQAVAAGAEQMGASIREIAQNANEAARVATQATGVVASTNATVAQLGTSSQEIGNVVKVITSIAEQTNLLALNATIEAARAGEAGKGFAVVAGEVKELAQETARATEDIARRVDAIQGDTQSAVSAIGQISDIIASINDYQMTIASAVEEQTATTNEMSRGVAETAAGSVEIAVNITGVATSASTTSEVTGQMGSATVTWPAWPRTCAPASAPSPSDGGRPDQARTGHDARATEDASSAMPSDQGARTQLSSTGRVTAPRRTTADAPSGDDASRTTTPSQSAAGSGWAARYSCTASRTVASLSGTPPVPSAPAPGAKYCSSATASAAASAARSASASRRLRSRCTPVADTTTVTSSSASTANPSARTMICPSSPRSRPRAVTGPPGTRRRARCAARSPGPPGARRRGRTTARTAAGRAR</sequence>
<feature type="region of interest" description="Disordered" evidence="6">
    <location>
        <begin position="520"/>
        <end position="606"/>
    </location>
</feature>
<evidence type="ECO:0000256" key="1">
    <source>
        <dbReference type="ARBA" id="ARBA00022692"/>
    </source>
</evidence>
<organism evidence="11 12">
    <name type="scientific">Cellulomonas oligotrophica</name>
    <dbReference type="NCBI Taxonomy" id="931536"/>
    <lineage>
        <taxon>Bacteria</taxon>
        <taxon>Bacillati</taxon>
        <taxon>Actinomycetota</taxon>
        <taxon>Actinomycetes</taxon>
        <taxon>Micrococcales</taxon>
        <taxon>Cellulomonadaceae</taxon>
        <taxon>Cellulomonas</taxon>
    </lineage>
</organism>
<feature type="transmembrane region" description="Helical" evidence="7">
    <location>
        <begin position="199"/>
        <end position="220"/>
    </location>
</feature>
<dbReference type="PANTHER" id="PTHR32089">
    <property type="entry name" value="METHYL-ACCEPTING CHEMOTAXIS PROTEIN MCPB"/>
    <property type="match status" value="1"/>
</dbReference>
<dbReference type="PROSITE" id="PS50885">
    <property type="entry name" value="HAMP"/>
    <property type="match status" value="1"/>
</dbReference>
<reference evidence="11 12" key="1">
    <citation type="submission" date="2020-07" db="EMBL/GenBank/DDBJ databases">
        <title>Sequencing the genomes of 1000 actinobacteria strains.</title>
        <authorList>
            <person name="Klenk H.-P."/>
        </authorList>
    </citation>
    <scope>NUCLEOTIDE SEQUENCE [LARGE SCALE GENOMIC DNA]</scope>
    <source>
        <strain evidence="11 12">DSM 24482</strain>
    </source>
</reference>
<feature type="compositionally biased region" description="Polar residues" evidence="6">
    <location>
        <begin position="555"/>
        <end position="575"/>
    </location>
</feature>
<evidence type="ECO:0000256" key="5">
    <source>
        <dbReference type="PROSITE-ProRule" id="PRU00284"/>
    </source>
</evidence>
<dbReference type="SMART" id="SM00304">
    <property type="entry name" value="HAMP"/>
    <property type="match status" value="1"/>
</dbReference>
<feature type="compositionally biased region" description="Low complexity" evidence="6">
    <location>
        <begin position="730"/>
        <end position="739"/>
    </location>
</feature>
<name>A0A7Y9K0F4_9CELL</name>
<feature type="region of interest" description="Disordered" evidence="6">
    <location>
        <begin position="654"/>
        <end position="739"/>
    </location>
</feature>
<evidence type="ECO:0000313" key="11">
    <source>
        <dbReference type="EMBL" id="NYD87814.1"/>
    </source>
</evidence>
<evidence type="ECO:0000259" key="9">
    <source>
        <dbReference type="PROSITE" id="PS50885"/>
    </source>
</evidence>
<evidence type="ECO:0000256" key="2">
    <source>
        <dbReference type="ARBA" id="ARBA00022989"/>
    </source>
</evidence>
<feature type="transmembrane region" description="Helical" evidence="7">
    <location>
        <begin position="21"/>
        <end position="44"/>
    </location>
</feature>
<feature type="compositionally biased region" description="Polar residues" evidence="6">
    <location>
        <begin position="594"/>
        <end position="603"/>
    </location>
</feature>
<dbReference type="GO" id="GO:0016020">
    <property type="term" value="C:membrane"/>
    <property type="evidence" value="ECO:0007669"/>
    <property type="project" value="InterPro"/>
</dbReference>
<gene>
    <name evidence="11" type="ORF">BKA21_003363</name>
    <name evidence="10" type="ORF">Col01nite_21400</name>
</gene>
<dbReference type="AlphaFoldDB" id="A0A7Y9K0F4"/>
<evidence type="ECO:0000313" key="10">
    <source>
        <dbReference type="EMBL" id="GIG32981.1"/>
    </source>
</evidence>
<dbReference type="Pfam" id="PF12729">
    <property type="entry name" value="4HB_MCP_1"/>
    <property type="match status" value="1"/>
</dbReference>
<keyword evidence="2 7" id="KW-1133">Transmembrane helix</keyword>
<evidence type="ECO:0000259" key="8">
    <source>
        <dbReference type="PROSITE" id="PS50111"/>
    </source>
</evidence>
<dbReference type="SMART" id="SM00283">
    <property type="entry name" value="MA"/>
    <property type="match status" value="1"/>
</dbReference>
<accession>A0A7Y9K0F4</accession>
<evidence type="ECO:0000256" key="4">
    <source>
        <dbReference type="ARBA" id="ARBA00029447"/>
    </source>
</evidence>
<dbReference type="Proteomes" id="UP000618382">
    <property type="component" value="Unassembled WGS sequence"/>
</dbReference>
<feature type="domain" description="Methyl-accepting transducer" evidence="8">
    <location>
        <begin position="278"/>
        <end position="507"/>
    </location>
</feature>
<dbReference type="EMBL" id="JACCBK010000001">
    <property type="protein sequence ID" value="NYD87814.1"/>
    <property type="molecule type" value="Genomic_DNA"/>
</dbReference>
<evidence type="ECO:0000313" key="12">
    <source>
        <dbReference type="Proteomes" id="UP000577956"/>
    </source>
</evidence>
<comment type="similarity">
    <text evidence="4">Belongs to the methyl-accepting chemotaxis (MCP) protein family.</text>
</comment>
<dbReference type="Gene3D" id="1.10.287.950">
    <property type="entry name" value="Methyl-accepting chemotaxis protein"/>
    <property type="match status" value="1"/>
</dbReference>
<feature type="domain" description="HAMP" evidence="9">
    <location>
        <begin position="221"/>
        <end position="273"/>
    </location>
</feature>
<dbReference type="Proteomes" id="UP000577956">
    <property type="component" value="Unassembled WGS sequence"/>
</dbReference>
<evidence type="ECO:0000256" key="6">
    <source>
        <dbReference type="SAM" id="MobiDB-lite"/>
    </source>
</evidence>
<evidence type="ECO:0000256" key="3">
    <source>
        <dbReference type="ARBA" id="ARBA00023224"/>
    </source>
</evidence>